<keyword evidence="31" id="KW-1185">Reference proteome</keyword>
<evidence type="ECO:0000256" key="2">
    <source>
        <dbReference type="ARBA" id="ARBA00002972"/>
    </source>
</evidence>
<feature type="transmembrane region" description="Helical" evidence="27">
    <location>
        <begin position="22"/>
        <end position="43"/>
    </location>
</feature>
<comment type="catalytic activity">
    <reaction evidence="26 27">
        <text>a ubiquinone + n Na(+)(in) + NADH + H(+) = a ubiquinol + n Na(+)(out) + NAD(+)</text>
        <dbReference type="Rhea" id="RHEA:47748"/>
        <dbReference type="Rhea" id="RHEA-COMP:9565"/>
        <dbReference type="Rhea" id="RHEA-COMP:9566"/>
        <dbReference type="ChEBI" id="CHEBI:15378"/>
        <dbReference type="ChEBI" id="CHEBI:16389"/>
        <dbReference type="ChEBI" id="CHEBI:17976"/>
        <dbReference type="ChEBI" id="CHEBI:29101"/>
        <dbReference type="ChEBI" id="CHEBI:57540"/>
        <dbReference type="ChEBI" id="CHEBI:57945"/>
        <dbReference type="EC" id="7.2.1.1"/>
    </reaction>
</comment>
<evidence type="ECO:0000256" key="15">
    <source>
        <dbReference type="ARBA" id="ARBA00022967"/>
    </source>
</evidence>
<dbReference type="EC" id="7.2.1.1" evidence="6 27"/>
<keyword evidence="9 27" id="KW-1003">Cell membrane</keyword>
<dbReference type="InParanoid" id="A0A0U5JCF6"/>
<dbReference type="GO" id="GO:0006814">
    <property type="term" value="P:sodium ion transport"/>
    <property type="evidence" value="ECO:0007669"/>
    <property type="project" value="UniProtKB-UniRule"/>
</dbReference>
<evidence type="ECO:0000256" key="23">
    <source>
        <dbReference type="ARBA" id="ARBA00023201"/>
    </source>
</evidence>
<dbReference type="PROSITE" id="PS51085">
    <property type="entry name" value="2FE2S_FER_2"/>
    <property type="match status" value="1"/>
</dbReference>
<evidence type="ECO:0000256" key="24">
    <source>
        <dbReference type="ARBA" id="ARBA00030032"/>
    </source>
</evidence>
<evidence type="ECO:0000259" key="29">
    <source>
        <dbReference type="PROSITE" id="PS51384"/>
    </source>
</evidence>
<feature type="binding site" evidence="27">
    <location>
        <position position="98"/>
    </location>
    <ligand>
        <name>[2Fe-2S] cluster</name>
        <dbReference type="ChEBI" id="CHEBI:190135"/>
    </ligand>
</feature>
<comment type="function">
    <text evidence="2 27">NQR complex catalyzes the reduction of ubiquinone-1 to ubiquinol by two successive reactions, coupled with the transport of Na(+) ions from the cytoplasm to the periplasm. The first step is catalyzed by NqrF, which accepts electrons from NADH and reduces ubiquinone-1 to ubisemiquinone by a one-electron transfer pathway.</text>
</comment>
<dbReference type="GO" id="GO:0005886">
    <property type="term" value="C:plasma membrane"/>
    <property type="evidence" value="ECO:0007669"/>
    <property type="project" value="UniProtKB-SubCell"/>
</dbReference>
<dbReference type="Gene3D" id="3.10.20.30">
    <property type="match status" value="1"/>
</dbReference>
<dbReference type="InterPro" id="IPR010205">
    <property type="entry name" value="NqrF"/>
</dbReference>
<dbReference type="GO" id="GO:0016655">
    <property type="term" value="F:oxidoreductase activity, acting on NAD(P)H, quinone or similar compound as acceptor"/>
    <property type="evidence" value="ECO:0007669"/>
    <property type="project" value="InterPro"/>
</dbReference>
<organism evidence="30 31">
    <name type="scientific">Candidatus Protochlamydia naegleriophila</name>
    <dbReference type="NCBI Taxonomy" id="389348"/>
    <lineage>
        <taxon>Bacteria</taxon>
        <taxon>Pseudomonadati</taxon>
        <taxon>Chlamydiota</taxon>
        <taxon>Chlamydiia</taxon>
        <taxon>Parachlamydiales</taxon>
        <taxon>Parachlamydiaceae</taxon>
        <taxon>Candidatus Protochlamydia</taxon>
    </lineage>
</organism>
<feature type="domain" description="FAD-binding FR-type" evidence="29">
    <location>
        <begin position="149"/>
        <end position="301"/>
    </location>
</feature>
<evidence type="ECO:0000256" key="8">
    <source>
        <dbReference type="ARBA" id="ARBA00022448"/>
    </source>
</evidence>
<proteinExistence type="inferred from homology"/>
<dbReference type="GO" id="GO:0046872">
    <property type="term" value="F:metal ion binding"/>
    <property type="evidence" value="ECO:0007669"/>
    <property type="project" value="UniProtKB-KW"/>
</dbReference>
<comment type="subunit">
    <text evidence="5 27">Composed of six subunits; NqrA, NqrB, NqrC, NqrD, NqrE and NqrF.</text>
</comment>
<dbReference type="CDD" id="cd06188">
    <property type="entry name" value="NADH_quinone_reductase"/>
    <property type="match status" value="1"/>
</dbReference>
<dbReference type="Pfam" id="PF00175">
    <property type="entry name" value="NAD_binding_1"/>
    <property type="match status" value="1"/>
</dbReference>
<keyword evidence="20 27" id="KW-0406">Ion transport</keyword>
<keyword evidence="27" id="KW-0812">Transmembrane</keyword>
<dbReference type="SUPFAM" id="SSF63380">
    <property type="entry name" value="Riboflavin synthase domain-like"/>
    <property type="match status" value="1"/>
</dbReference>
<evidence type="ECO:0000256" key="13">
    <source>
        <dbReference type="ARBA" id="ARBA00022723"/>
    </source>
</evidence>
<dbReference type="EMBL" id="LN879502">
    <property type="protein sequence ID" value="CUI17689.1"/>
    <property type="molecule type" value="Genomic_DNA"/>
</dbReference>
<keyword evidence="19 27" id="KW-0915">Sodium</keyword>
<keyword evidence="8 27" id="KW-0813">Transport</keyword>
<dbReference type="InterPro" id="IPR039261">
    <property type="entry name" value="FNR_nucleotide-bd"/>
</dbReference>
<feature type="binding site" evidence="27">
    <location>
        <position position="89"/>
    </location>
    <ligand>
        <name>[2Fe-2S] cluster</name>
        <dbReference type="ChEBI" id="CHEBI:190135"/>
    </ligand>
</feature>
<evidence type="ECO:0000256" key="4">
    <source>
        <dbReference type="ARBA" id="ARBA00005570"/>
    </source>
</evidence>
<keyword evidence="14 27" id="KW-0274">FAD</keyword>
<comment type="subcellular location">
    <subcellularLocation>
        <location evidence="3">Cell inner membrane</location>
    </subcellularLocation>
    <subcellularLocation>
        <location evidence="27">Cell membrane</location>
        <topology evidence="27">Single-pass membrane protein</topology>
    </subcellularLocation>
</comment>
<sequence length="446" mass="49831">MVHQTFLPYIILGEVGGFDPLLSLYAIAAFIVIGVGLAALILFTKAKFVTSDMCTIKINEDDALTIHTQGGGTLLNALTSHGIPIPSPCGGKATCKQCKVQIVDGASVPLQTDIDTFSKKQLKEGWRLSCQSKVKGDIHVHVDEHALGVKEWTATVLSNENVATFIKELIVEIPEGAEVPYRSGGYLQFHVPPFKTNTEDWKATMDPKFYQDWEKYGLFGKELDFSNLPASPNETIRAYSMASYPAEGRKLIFNIRIATPPFINGKIRDDVPWGICSSYTFGLKPGDKLRLSGPYGESFMINDDRELVFLIGGAGSSFGRSHILHLFNTENTHRKLSMWYGARSLKENIYQKEYEELQAKHPNFSYKLVLSEPLPEDLAAGWPAKDPVKTNFLFRAFEEGQLKKMDYPEESLFYVCGPPMHNKSILKLLDDYGVPRENIILDDFGS</sequence>
<dbReference type="PANTHER" id="PTHR43644">
    <property type="entry name" value="NA(+)-TRANSLOCATING NADH-QUINONE REDUCTASE SUBUNIT"/>
    <property type="match status" value="1"/>
</dbReference>
<comment type="similarity">
    <text evidence="4 27">Belongs to the NqrF family.</text>
</comment>
<evidence type="ECO:0000256" key="22">
    <source>
        <dbReference type="ARBA" id="ARBA00023136"/>
    </source>
</evidence>
<gene>
    <name evidence="27 30" type="primary">nqrF</name>
    <name evidence="30" type="ORF">PNK_2085</name>
</gene>
<dbReference type="PATRIC" id="fig|389348.3.peg.2342"/>
<reference evidence="31" key="1">
    <citation type="submission" date="2015-09" db="EMBL/GenBank/DDBJ databases">
        <authorList>
            <person name="Bertelli C."/>
        </authorList>
    </citation>
    <scope>NUCLEOTIDE SEQUENCE [LARGE SCALE GENOMIC DNA]</scope>
    <source>
        <strain evidence="31">KNic</strain>
    </source>
</reference>
<dbReference type="GO" id="GO:0009055">
    <property type="term" value="F:electron transfer activity"/>
    <property type="evidence" value="ECO:0007669"/>
    <property type="project" value="UniProtKB-UniRule"/>
</dbReference>
<evidence type="ECO:0000256" key="5">
    <source>
        <dbReference type="ARBA" id="ARBA00011309"/>
    </source>
</evidence>
<keyword evidence="21 27" id="KW-0830">Ubiquinone</keyword>
<dbReference type="InterPro" id="IPR001433">
    <property type="entry name" value="OxRdtase_FAD/NAD-bd"/>
</dbReference>
<dbReference type="Proteomes" id="UP000069902">
    <property type="component" value="Chromosome cPNK"/>
</dbReference>
<dbReference type="InterPro" id="IPR017927">
    <property type="entry name" value="FAD-bd_FR_type"/>
</dbReference>
<dbReference type="PIRSF" id="PIRSF000044">
    <property type="entry name" value="Cis_Diol_DH_RD"/>
    <property type="match status" value="1"/>
</dbReference>
<evidence type="ECO:0000256" key="10">
    <source>
        <dbReference type="ARBA" id="ARBA00022519"/>
    </source>
</evidence>
<dbReference type="SUPFAM" id="SSF54292">
    <property type="entry name" value="2Fe-2S ferredoxin-like"/>
    <property type="match status" value="1"/>
</dbReference>
<evidence type="ECO:0000256" key="19">
    <source>
        <dbReference type="ARBA" id="ARBA00023053"/>
    </source>
</evidence>
<keyword evidence="23 27" id="KW-0739">Sodium transport</keyword>
<keyword evidence="15 27" id="KW-1278">Translocase</keyword>
<dbReference type="NCBIfam" id="TIGR01941">
    <property type="entry name" value="nqrF"/>
    <property type="match status" value="1"/>
</dbReference>
<evidence type="ECO:0000256" key="17">
    <source>
        <dbReference type="ARBA" id="ARBA00023014"/>
    </source>
</evidence>
<keyword evidence="13 27" id="KW-0479">Metal-binding</keyword>
<evidence type="ECO:0000256" key="20">
    <source>
        <dbReference type="ARBA" id="ARBA00023065"/>
    </source>
</evidence>
<comment type="cofactor">
    <cofactor evidence="27">
        <name>[2Fe-2S] cluster</name>
        <dbReference type="ChEBI" id="CHEBI:190135"/>
    </cofactor>
    <text evidence="27">Binds 1 [2Fe-2S] cluster.</text>
</comment>
<keyword evidence="12 27" id="KW-0001">2Fe-2S</keyword>
<evidence type="ECO:0000313" key="30">
    <source>
        <dbReference type="EMBL" id="CUI17689.1"/>
    </source>
</evidence>
<dbReference type="GO" id="GO:0051537">
    <property type="term" value="F:2 iron, 2 sulfur cluster binding"/>
    <property type="evidence" value="ECO:0007669"/>
    <property type="project" value="UniProtKB-KW"/>
</dbReference>
<evidence type="ECO:0000256" key="6">
    <source>
        <dbReference type="ARBA" id="ARBA00013099"/>
    </source>
</evidence>
<evidence type="ECO:0000256" key="26">
    <source>
        <dbReference type="ARBA" id="ARBA00048891"/>
    </source>
</evidence>
<keyword evidence="27" id="KW-1133">Transmembrane helix</keyword>
<dbReference type="CDD" id="cd00207">
    <property type="entry name" value="fer2"/>
    <property type="match status" value="1"/>
</dbReference>
<evidence type="ECO:0000256" key="25">
    <source>
        <dbReference type="ARBA" id="ARBA00030787"/>
    </source>
</evidence>
<dbReference type="PANTHER" id="PTHR43644:SF1">
    <property type="entry name" value="NAD(P)H-FLAVIN REDUCTASE"/>
    <property type="match status" value="1"/>
</dbReference>
<evidence type="ECO:0000256" key="18">
    <source>
        <dbReference type="ARBA" id="ARBA00023027"/>
    </source>
</evidence>
<evidence type="ECO:0000313" key="31">
    <source>
        <dbReference type="Proteomes" id="UP000069902"/>
    </source>
</evidence>
<dbReference type="Gene3D" id="2.40.30.10">
    <property type="entry name" value="Translation factors"/>
    <property type="match status" value="1"/>
</dbReference>
<dbReference type="InterPro" id="IPR012675">
    <property type="entry name" value="Beta-grasp_dom_sf"/>
</dbReference>
<evidence type="ECO:0000256" key="12">
    <source>
        <dbReference type="ARBA" id="ARBA00022714"/>
    </source>
</evidence>
<feature type="binding site" evidence="27">
    <location>
        <position position="130"/>
    </location>
    <ligand>
        <name>[2Fe-2S] cluster</name>
        <dbReference type="ChEBI" id="CHEBI:190135"/>
    </ligand>
</feature>
<keyword evidence="10" id="KW-0997">Cell inner membrane</keyword>
<dbReference type="PROSITE" id="PS51384">
    <property type="entry name" value="FAD_FR"/>
    <property type="match status" value="1"/>
</dbReference>
<evidence type="ECO:0000256" key="3">
    <source>
        <dbReference type="ARBA" id="ARBA00004533"/>
    </source>
</evidence>
<evidence type="ECO:0000259" key="28">
    <source>
        <dbReference type="PROSITE" id="PS51085"/>
    </source>
</evidence>
<evidence type="ECO:0000256" key="9">
    <source>
        <dbReference type="ARBA" id="ARBA00022475"/>
    </source>
</evidence>
<name>A0A0U5JCF6_9BACT</name>
<evidence type="ECO:0000256" key="16">
    <source>
        <dbReference type="ARBA" id="ARBA00023004"/>
    </source>
</evidence>
<evidence type="ECO:0000256" key="1">
    <source>
        <dbReference type="ARBA" id="ARBA00001974"/>
    </source>
</evidence>
<feature type="domain" description="2Fe-2S ferredoxin-type" evidence="28">
    <location>
        <begin position="54"/>
        <end position="146"/>
    </location>
</feature>
<feature type="binding site" evidence="27">
    <location>
        <position position="95"/>
    </location>
    <ligand>
        <name>[2Fe-2S] cluster</name>
        <dbReference type="ChEBI" id="CHEBI:190135"/>
    </ligand>
</feature>
<dbReference type="SUPFAM" id="SSF52343">
    <property type="entry name" value="Ferredoxin reductase-like, C-terminal NADP-linked domain"/>
    <property type="match status" value="1"/>
</dbReference>
<dbReference type="AlphaFoldDB" id="A0A0U5JCF6"/>
<dbReference type="InterPro" id="IPR036010">
    <property type="entry name" value="2Fe-2S_ferredoxin-like_sf"/>
</dbReference>
<evidence type="ECO:0000256" key="27">
    <source>
        <dbReference type="HAMAP-Rule" id="MF_00430"/>
    </source>
</evidence>
<evidence type="ECO:0000256" key="21">
    <source>
        <dbReference type="ARBA" id="ARBA00023075"/>
    </source>
</evidence>
<dbReference type="STRING" id="389348.PNK_2085"/>
<keyword evidence="16 27" id="KW-0408">Iron</keyword>
<dbReference type="RefSeq" id="WP_079992903.1">
    <property type="nucleotide sequence ID" value="NZ_LN879502.1"/>
</dbReference>
<dbReference type="HAMAP" id="MF_00430">
    <property type="entry name" value="NqrF"/>
    <property type="match status" value="1"/>
</dbReference>
<dbReference type="Pfam" id="PF00111">
    <property type="entry name" value="Fer2"/>
    <property type="match status" value="1"/>
</dbReference>
<accession>A0A0U5JCF6</accession>
<keyword evidence="18 27" id="KW-0520">NAD</keyword>
<dbReference type="InterPro" id="IPR017938">
    <property type="entry name" value="Riboflavin_synthase-like_b-brl"/>
</dbReference>
<dbReference type="KEGG" id="pnl:PNK_2085"/>
<evidence type="ECO:0000256" key="7">
    <source>
        <dbReference type="ARBA" id="ARBA00019729"/>
    </source>
</evidence>
<protein>
    <recommendedName>
        <fullName evidence="7 27">Na(+)-translocating NADH-quinone reductase subunit F</fullName>
        <shortName evidence="27">Na(+)-NQR subunit F</shortName>
        <shortName evidence="27">Na(+)-translocating NQR subunit F</shortName>
        <ecNumber evidence="6 27">7.2.1.1</ecNumber>
    </recommendedName>
    <alternativeName>
        <fullName evidence="25 27">NQR complex subunit F</fullName>
    </alternativeName>
    <alternativeName>
        <fullName evidence="24 27">NQR-1 subunit F</fullName>
    </alternativeName>
</protein>
<evidence type="ECO:0000256" key="14">
    <source>
        <dbReference type="ARBA" id="ARBA00022827"/>
    </source>
</evidence>
<keyword evidence="17 27" id="KW-0411">Iron-sulfur</keyword>
<keyword evidence="22 27" id="KW-0472">Membrane</keyword>
<comment type="cofactor">
    <cofactor evidence="1 27">
        <name>FAD</name>
        <dbReference type="ChEBI" id="CHEBI:57692"/>
    </cofactor>
</comment>
<keyword evidence="30" id="KW-0560">Oxidoreductase</keyword>
<evidence type="ECO:0000256" key="11">
    <source>
        <dbReference type="ARBA" id="ARBA00022630"/>
    </source>
</evidence>
<keyword evidence="11 27" id="KW-0285">Flavoprotein</keyword>
<dbReference type="InterPro" id="IPR001041">
    <property type="entry name" value="2Fe-2S_ferredoxin-type"/>
</dbReference>
<dbReference type="Gene3D" id="3.40.50.80">
    <property type="entry name" value="Nucleotide-binding domain of ferredoxin-NADP reductase (FNR) module"/>
    <property type="match status" value="1"/>
</dbReference>